<sequence length="83" mass="8328">MAAARQQMAAAPAVPRPPSADAGMAAPRQQVAASAAIPVPPSADAGMAAPGRQPVATTAAVPRQRRRAGGEDHQGRRSARVIA</sequence>
<accession>J3N692</accession>
<dbReference type="AlphaFoldDB" id="J3N692"/>
<protein>
    <submittedName>
        <fullName evidence="2">Uncharacterized protein</fullName>
    </submittedName>
</protein>
<reference evidence="2" key="1">
    <citation type="journal article" date="2013" name="Nat. Commun.">
        <title>Whole-genome sequencing of Oryza brachyantha reveals mechanisms underlying Oryza genome evolution.</title>
        <authorList>
            <person name="Chen J."/>
            <person name="Huang Q."/>
            <person name="Gao D."/>
            <person name="Wang J."/>
            <person name="Lang Y."/>
            <person name="Liu T."/>
            <person name="Li B."/>
            <person name="Bai Z."/>
            <person name="Luis Goicoechea J."/>
            <person name="Liang C."/>
            <person name="Chen C."/>
            <person name="Zhang W."/>
            <person name="Sun S."/>
            <person name="Liao Y."/>
            <person name="Zhang X."/>
            <person name="Yang L."/>
            <person name="Song C."/>
            <person name="Wang M."/>
            <person name="Shi J."/>
            <person name="Liu G."/>
            <person name="Liu J."/>
            <person name="Zhou H."/>
            <person name="Zhou W."/>
            <person name="Yu Q."/>
            <person name="An N."/>
            <person name="Chen Y."/>
            <person name="Cai Q."/>
            <person name="Wang B."/>
            <person name="Liu B."/>
            <person name="Min J."/>
            <person name="Huang Y."/>
            <person name="Wu H."/>
            <person name="Li Z."/>
            <person name="Zhang Y."/>
            <person name="Yin Y."/>
            <person name="Song W."/>
            <person name="Jiang J."/>
            <person name="Jackson S.A."/>
            <person name="Wing R.A."/>
            <person name="Wang J."/>
            <person name="Chen M."/>
        </authorList>
    </citation>
    <scope>NUCLEOTIDE SEQUENCE [LARGE SCALE GENOMIC DNA]</scope>
    <source>
        <strain evidence="2">cv. IRGC 101232</strain>
    </source>
</reference>
<evidence type="ECO:0000313" key="2">
    <source>
        <dbReference type="EnsemblPlants" id="OB11G13280.1"/>
    </source>
</evidence>
<dbReference type="Proteomes" id="UP000006038">
    <property type="component" value="Chromosome 11"/>
</dbReference>
<evidence type="ECO:0000256" key="1">
    <source>
        <dbReference type="SAM" id="MobiDB-lite"/>
    </source>
</evidence>
<reference evidence="2" key="2">
    <citation type="submission" date="2013-04" db="UniProtKB">
        <authorList>
            <consortium name="EnsemblPlants"/>
        </authorList>
    </citation>
    <scope>IDENTIFICATION</scope>
</reference>
<organism evidence="2">
    <name type="scientific">Oryza brachyantha</name>
    <name type="common">malo sina</name>
    <dbReference type="NCBI Taxonomy" id="4533"/>
    <lineage>
        <taxon>Eukaryota</taxon>
        <taxon>Viridiplantae</taxon>
        <taxon>Streptophyta</taxon>
        <taxon>Embryophyta</taxon>
        <taxon>Tracheophyta</taxon>
        <taxon>Spermatophyta</taxon>
        <taxon>Magnoliopsida</taxon>
        <taxon>Liliopsida</taxon>
        <taxon>Poales</taxon>
        <taxon>Poaceae</taxon>
        <taxon>BOP clade</taxon>
        <taxon>Oryzoideae</taxon>
        <taxon>Oryzeae</taxon>
        <taxon>Oryzinae</taxon>
        <taxon>Oryza</taxon>
    </lineage>
</organism>
<name>J3N692_ORYBR</name>
<keyword evidence="3" id="KW-1185">Reference proteome</keyword>
<feature type="compositionally biased region" description="Low complexity" evidence="1">
    <location>
        <begin position="1"/>
        <end position="45"/>
    </location>
</feature>
<proteinExistence type="predicted"/>
<dbReference type="Gramene" id="OB11G13280.1">
    <property type="protein sequence ID" value="OB11G13280.1"/>
    <property type="gene ID" value="OB11G13280"/>
</dbReference>
<dbReference type="HOGENOM" id="CLU_2546228_0_0_1"/>
<feature type="region of interest" description="Disordered" evidence="1">
    <location>
        <begin position="1"/>
        <end position="83"/>
    </location>
</feature>
<evidence type="ECO:0000313" key="3">
    <source>
        <dbReference type="Proteomes" id="UP000006038"/>
    </source>
</evidence>
<dbReference type="EnsemblPlants" id="OB11G13280.1">
    <property type="protein sequence ID" value="OB11G13280.1"/>
    <property type="gene ID" value="OB11G13280"/>
</dbReference>